<dbReference type="InterPro" id="IPR029068">
    <property type="entry name" value="Glyas_Bleomycin-R_OHBP_Dase"/>
</dbReference>
<sequence length="262" mass="27499">MAETAAAVAYGEGVPCWVDAQLSDVEAGKRFYGGLFGWDFHEVPEAHDARGAHGRQGPSVGAFLGGEAVAGLAPKADGRLPTVWTVHFTTPDIAALVGRIRAAGGQVITPPTPVGTLGAAALATDPEGAVFALWQPGTRCGFGRRHLPGSFTWAQLYARDVNVAESFYGYVFHDALFGPGAAPDFGRAALSEVFPPEMPPHFLVHFAVTDLGEALGTVERLGGRVRALPFGASYGRVAVVTDDQGASFALLQRDWQGRTSAP</sequence>
<evidence type="ECO:0000313" key="2">
    <source>
        <dbReference type="EMBL" id="GGQ38349.1"/>
    </source>
</evidence>
<proteinExistence type="predicted"/>
<accession>A0A918B6W5</accession>
<dbReference type="CDD" id="cd07247">
    <property type="entry name" value="SgaA_N_like"/>
    <property type="match status" value="1"/>
</dbReference>
<dbReference type="InterPro" id="IPR037523">
    <property type="entry name" value="VOC_core"/>
</dbReference>
<keyword evidence="2" id="KW-0378">Hydrolase</keyword>
<reference evidence="2" key="2">
    <citation type="submission" date="2020-09" db="EMBL/GenBank/DDBJ databases">
        <authorList>
            <person name="Sun Q."/>
            <person name="Ohkuma M."/>
        </authorList>
    </citation>
    <scope>NUCLEOTIDE SEQUENCE</scope>
    <source>
        <strain evidence="2">JCM 3131</strain>
    </source>
</reference>
<dbReference type="InterPro" id="IPR052164">
    <property type="entry name" value="Anthracycline_SecMetBiosynth"/>
</dbReference>
<comment type="caution">
    <text evidence="2">The sequence shown here is derived from an EMBL/GenBank/DDBJ whole genome shotgun (WGS) entry which is preliminary data.</text>
</comment>
<dbReference type="AlphaFoldDB" id="A0A918B6W5"/>
<dbReference type="Pfam" id="PF00903">
    <property type="entry name" value="Glyoxalase"/>
    <property type="match status" value="1"/>
</dbReference>
<feature type="domain" description="VOC" evidence="1">
    <location>
        <begin position="14"/>
        <end position="136"/>
    </location>
</feature>
<dbReference type="PANTHER" id="PTHR33993:SF10">
    <property type="entry name" value="CONSERVED PROTEIN"/>
    <property type="match status" value="1"/>
</dbReference>
<dbReference type="InterPro" id="IPR004360">
    <property type="entry name" value="Glyas_Fos-R_dOase_dom"/>
</dbReference>
<keyword evidence="3" id="KW-1185">Reference proteome</keyword>
<protein>
    <submittedName>
        <fullName evidence="2">Hydrolase</fullName>
    </submittedName>
</protein>
<dbReference type="PANTHER" id="PTHR33993">
    <property type="entry name" value="GLYOXALASE-RELATED"/>
    <property type="match status" value="1"/>
</dbReference>
<dbReference type="Gene3D" id="3.10.180.10">
    <property type="entry name" value="2,3-Dihydroxybiphenyl 1,2-Dioxygenase, domain 1"/>
    <property type="match status" value="2"/>
</dbReference>
<name>A0A918B6W5_9ACTN</name>
<dbReference type="GO" id="GO:0016787">
    <property type="term" value="F:hydrolase activity"/>
    <property type="evidence" value="ECO:0007669"/>
    <property type="project" value="UniProtKB-KW"/>
</dbReference>
<dbReference type="RefSeq" id="WP_189214679.1">
    <property type="nucleotide sequence ID" value="NZ_BMQK01000001.1"/>
</dbReference>
<evidence type="ECO:0000313" key="3">
    <source>
        <dbReference type="Proteomes" id="UP000620156"/>
    </source>
</evidence>
<dbReference type="SUPFAM" id="SSF54593">
    <property type="entry name" value="Glyoxalase/Bleomycin resistance protein/Dihydroxybiphenyl dioxygenase"/>
    <property type="match status" value="2"/>
</dbReference>
<gene>
    <name evidence="2" type="ORF">GCM10010145_02060</name>
</gene>
<dbReference type="Proteomes" id="UP000620156">
    <property type="component" value="Unassembled WGS sequence"/>
</dbReference>
<evidence type="ECO:0000259" key="1">
    <source>
        <dbReference type="PROSITE" id="PS51819"/>
    </source>
</evidence>
<reference evidence="2" key="1">
    <citation type="journal article" date="2014" name="Int. J. Syst. Evol. Microbiol.">
        <title>Complete genome sequence of Corynebacterium casei LMG S-19264T (=DSM 44701T), isolated from a smear-ripened cheese.</title>
        <authorList>
            <consortium name="US DOE Joint Genome Institute (JGI-PGF)"/>
            <person name="Walter F."/>
            <person name="Albersmeier A."/>
            <person name="Kalinowski J."/>
            <person name="Ruckert C."/>
        </authorList>
    </citation>
    <scope>NUCLEOTIDE SEQUENCE</scope>
    <source>
        <strain evidence="2">JCM 3131</strain>
    </source>
</reference>
<dbReference type="EMBL" id="BMQK01000001">
    <property type="protein sequence ID" value="GGQ38349.1"/>
    <property type="molecule type" value="Genomic_DNA"/>
</dbReference>
<dbReference type="PROSITE" id="PS51819">
    <property type="entry name" value="VOC"/>
    <property type="match status" value="1"/>
</dbReference>
<organism evidence="2 3">
    <name type="scientific">Streptomyces ruber</name>
    <dbReference type="NCBI Taxonomy" id="83378"/>
    <lineage>
        <taxon>Bacteria</taxon>
        <taxon>Bacillati</taxon>
        <taxon>Actinomycetota</taxon>
        <taxon>Actinomycetes</taxon>
        <taxon>Kitasatosporales</taxon>
        <taxon>Streptomycetaceae</taxon>
        <taxon>Streptomyces</taxon>
    </lineage>
</organism>